<protein>
    <recommendedName>
        <fullName evidence="8">Bcr/CflA family efflux transporter</fullName>
    </recommendedName>
</protein>
<evidence type="ECO:0000256" key="8">
    <source>
        <dbReference type="RuleBase" id="RU365088"/>
    </source>
</evidence>
<keyword evidence="8" id="KW-0997">Cell inner membrane</keyword>
<dbReference type="PATRIC" id="fig|359391.11.peg.3163"/>
<feature type="transmembrane region" description="Helical" evidence="8">
    <location>
        <begin position="296"/>
        <end position="314"/>
    </location>
</feature>
<evidence type="ECO:0000313" key="10">
    <source>
        <dbReference type="EMBL" id="CAJ10810.1"/>
    </source>
</evidence>
<feature type="transmembrane region" description="Helical" evidence="8">
    <location>
        <begin position="175"/>
        <end position="195"/>
    </location>
</feature>
<evidence type="ECO:0000256" key="1">
    <source>
        <dbReference type="ARBA" id="ARBA00004651"/>
    </source>
</evidence>
<dbReference type="GO" id="GO:1990961">
    <property type="term" value="P:xenobiotic detoxification by transmembrane export across the plasma membrane"/>
    <property type="evidence" value="ECO:0007669"/>
    <property type="project" value="InterPro"/>
</dbReference>
<feature type="transmembrane region" description="Helical" evidence="8">
    <location>
        <begin position="21"/>
        <end position="41"/>
    </location>
</feature>
<feature type="transmembrane region" description="Helical" evidence="8">
    <location>
        <begin position="387"/>
        <end position="404"/>
    </location>
</feature>
<dbReference type="EMBL" id="AM040264">
    <property type="protein sequence ID" value="CAJ10810.1"/>
    <property type="molecule type" value="Genomic_DNA"/>
</dbReference>
<feature type="transmembrane region" description="Helical" evidence="8">
    <location>
        <begin position="251"/>
        <end position="275"/>
    </location>
</feature>
<keyword evidence="6 8" id="KW-1133">Transmembrane helix</keyword>
<evidence type="ECO:0000256" key="7">
    <source>
        <dbReference type="ARBA" id="ARBA00023136"/>
    </source>
</evidence>
<evidence type="ECO:0000256" key="3">
    <source>
        <dbReference type="ARBA" id="ARBA00022448"/>
    </source>
</evidence>
<dbReference type="GO" id="GO:0042910">
    <property type="term" value="F:xenobiotic transmembrane transporter activity"/>
    <property type="evidence" value="ECO:0007669"/>
    <property type="project" value="InterPro"/>
</dbReference>
<dbReference type="InterPro" id="IPR036259">
    <property type="entry name" value="MFS_trans_sf"/>
</dbReference>
<dbReference type="PANTHER" id="PTHR23502">
    <property type="entry name" value="MAJOR FACILITATOR SUPERFAMILY"/>
    <property type="match status" value="1"/>
</dbReference>
<sequence>MPLDIKDGSPSHQTSIRGRGEFIALIAAIMAINALAVDIMLPGLPQIGASLGVHSENHVQFVITAYLLGLGVSQLFYGPLSDRFGRRLPLFGGLAIYVVAALGSAFVTDFTTLIILRVLQGLGAAATRVIAVSVVRDKFSGRQMAEVMSLVMMVFMILPVVAPATGQLIMLFGEWHLIFMFMAIMALVVGLWAFLRLPETLPVSHRRPLTMKSTLGGFVIVLTNRVALFYMLGTSFILGALFGYINSAQQIFVGIYQLGTLFPLAFAAVAMTLALASFLNSRLVGRFGMRRISQTMLLVFTSFSLLWMVLSIVMDGPIPFAVLMIIYMTIMLSFSLVTANFNALAMEPLGEVAGTASSVLGFAQTVIGAALGAVIGQAFDGTTTPVATGYCVLGFVALACVLIAERGRLFRVQNPPAEHVI</sequence>
<dbReference type="KEGG" id="bmf:BAB1_0854"/>
<feature type="transmembrane region" description="Helical" evidence="8">
    <location>
        <begin position="90"/>
        <end position="108"/>
    </location>
</feature>
<dbReference type="CDD" id="cd17320">
    <property type="entry name" value="MFS_MdfA_MDR_like"/>
    <property type="match status" value="1"/>
</dbReference>
<dbReference type="STRING" id="359391.BAB1_0854"/>
<comment type="subcellular location">
    <subcellularLocation>
        <location evidence="8">Cell inner membrane</location>
        <topology evidence="8">Multi-pass membrane protein</topology>
    </subcellularLocation>
    <subcellularLocation>
        <location evidence="1">Cell membrane</location>
        <topology evidence="1">Multi-pass membrane protein</topology>
    </subcellularLocation>
</comment>
<comment type="similarity">
    <text evidence="2 8">Belongs to the major facilitator superfamily. Bcr/CmlA family.</text>
</comment>
<dbReference type="PROSITE" id="PS50850">
    <property type="entry name" value="MFS"/>
    <property type="match status" value="1"/>
</dbReference>
<organism evidence="10 11">
    <name type="scientific">Brucella abortus (strain 2308)</name>
    <dbReference type="NCBI Taxonomy" id="359391"/>
    <lineage>
        <taxon>Bacteria</taxon>
        <taxon>Pseudomonadati</taxon>
        <taxon>Pseudomonadota</taxon>
        <taxon>Alphaproteobacteria</taxon>
        <taxon>Hyphomicrobiales</taxon>
        <taxon>Brucellaceae</taxon>
        <taxon>Brucella/Ochrobactrum group</taxon>
        <taxon>Brucella</taxon>
    </lineage>
</organism>
<evidence type="ECO:0000256" key="2">
    <source>
        <dbReference type="ARBA" id="ARBA00006236"/>
    </source>
</evidence>
<feature type="transmembrane region" description="Helical" evidence="8">
    <location>
        <begin position="114"/>
        <end position="135"/>
    </location>
</feature>
<keyword evidence="3 8" id="KW-0813">Transport</keyword>
<evidence type="ECO:0000313" key="11">
    <source>
        <dbReference type="Proteomes" id="UP000002719"/>
    </source>
</evidence>
<dbReference type="Pfam" id="PF07690">
    <property type="entry name" value="MFS_1"/>
    <property type="match status" value="1"/>
</dbReference>
<dbReference type="InterPro" id="IPR011701">
    <property type="entry name" value="MFS"/>
</dbReference>
<dbReference type="PANTHER" id="PTHR23502:SF132">
    <property type="entry name" value="POLYAMINE TRANSPORTER 2-RELATED"/>
    <property type="match status" value="1"/>
</dbReference>
<dbReference type="PhylomeDB" id="Q2YNG9"/>
<gene>
    <name evidence="10" type="ordered locus">BAB1_0854</name>
</gene>
<keyword evidence="7 8" id="KW-0472">Membrane</keyword>
<feature type="transmembrane region" description="Helical" evidence="8">
    <location>
        <begin position="320"/>
        <end position="341"/>
    </location>
</feature>
<dbReference type="InterPro" id="IPR004812">
    <property type="entry name" value="Efflux_drug-R_Bcr/CmlA"/>
</dbReference>
<dbReference type="InterPro" id="IPR020846">
    <property type="entry name" value="MFS_dom"/>
</dbReference>
<dbReference type="HOGENOM" id="CLU_001265_47_0_5"/>
<dbReference type="GeneID" id="93016784"/>
<evidence type="ECO:0000259" key="9">
    <source>
        <dbReference type="PROSITE" id="PS50850"/>
    </source>
</evidence>
<evidence type="ECO:0000256" key="6">
    <source>
        <dbReference type="ARBA" id="ARBA00022989"/>
    </source>
</evidence>
<feature type="transmembrane region" description="Helical" evidence="8">
    <location>
        <begin position="353"/>
        <end position="375"/>
    </location>
</feature>
<feature type="transmembrane region" description="Helical" evidence="8">
    <location>
        <begin position="61"/>
        <end position="78"/>
    </location>
</feature>
<feature type="domain" description="Major facilitator superfamily (MFS) profile" evidence="9">
    <location>
        <begin position="22"/>
        <end position="406"/>
    </location>
</feature>
<dbReference type="AlphaFoldDB" id="Q2YNG9"/>
<keyword evidence="11" id="KW-1185">Reference proteome</keyword>
<name>Q2YNG9_BRUA2</name>
<reference evidence="10 11" key="1">
    <citation type="journal article" date="2005" name="Infect. Immun.">
        <title>Whole-genome analyses of speciation events in pathogenic Brucellae.</title>
        <authorList>
            <consortium name="Microbial Genomics Group"/>
            <consortium name="Lawrence Livermore National Laboratory"/>
            <consortium name="and the Genome Analysis Group"/>
            <consortium name="Oak Ridge National Laboratory"/>
            <person name="Chain P."/>
            <person name="Comerci D.J."/>
            <person name="Tolmasky M.E."/>
            <person name="Larimer F.W."/>
            <person name="Malfatti S."/>
            <person name="Vergez L.M."/>
            <person name="Aguero F."/>
            <person name="Land M.L."/>
            <person name="Ugalde R.A."/>
            <person name="Garcia E."/>
        </authorList>
    </citation>
    <scope>NUCLEOTIDE SEQUENCE [LARGE SCALE GENOMIC DNA]</scope>
    <source>
        <strain evidence="10 11">2308</strain>
    </source>
</reference>
<keyword evidence="5 8" id="KW-0812">Transmembrane</keyword>
<dbReference type="Gene3D" id="1.20.1720.10">
    <property type="entry name" value="Multidrug resistance protein D"/>
    <property type="match status" value="1"/>
</dbReference>
<dbReference type="GO" id="GO:0005886">
    <property type="term" value="C:plasma membrane"/>
    <property type="evidence" value="ECO:0007669"/>
    <property type="project" value="UniProtKB-SubCell"/>
</dbReference>
<proteinExistence type="inferred from homology"/>
<dbReference type="RefSeq" id="WP_006077088.1">
    <property type="nucleotide sequence ID" value="NC_007618.1"/>
</dbReference>
<evidence type="ECO:0000256" key="5">
    <source>
        <dbReference type="ARBA" id="ARBA00022692"/>
    </source>
</evidence>
<dbReference type="NCBIfam" id="TIGR00710">
    <property type="entry name" value="efflux_Bcr_CflA"/>
    <property type="match status" value="1"/>
</dbReference>
<feature type="transmembrane region" description="Helical" evidence="8">
    <location>
        <begin position="147"/>
        <end position="169"/>
    </location>
</feature>
<keyword evidence="4" id="KW-1003">Cell membrane</keyword>
<feature type="transmembrane region" description="Helical" evidence="8">
    <location>
        <begin position="215"/>
        <end position="245"/>
    </location>
</feature>
<evidence type="ECO:0000256" key="4">
    <source>
        <dbReference type="ARBA" id="ARBA00022475"/>
    </source>
</evidence>
<dbReference type="SUPFAM" id="SSF103473">
    <property type="entry name" value="MFS general substrate transporter"/>
    <property type="match status" value="1"/>
</dbReference>
<accession>Q2YNG9</accession>
<dbReference type="Proteomes" id="UP000002719">
    <property type="component" value="Chromosome I"/>
</dbReference>